<dbReference type="EMBL" id="JBELPZ010000001">
    <property type="protein sequence ID" value="MFL9842984.1"/>
    <property type="molecule type" value="Genomic_DNA"/>
</dbReference>
<reference evidence="3 4" key="1">
    <citation type="submission" date="2024-06" db="EMBL/GenBank/DDBJ databases">
        <authorList>
            <person name="Kaempfer P."/>
            <person name="Viver T."/>
        </authorList>
    </citation>
    <scope>NUCLEOTIDE SEQUENCE [LARGE SCALE GENOMIC DNA]</scope>
    <source>
        <strain evidence="3 4">ST-119</strain>
    </source>
</reference>
<keyword evidence="4" id="KW-1185">Reference proteome</keyword>
<feature type="domain" description="LTD" evidence="2">
    <location>
        <begin position="278"/>
        <end position="387"/>
    </location>
</feature>
<evidence type="ECO:0000259" key="2">
    <source>
        <dbReference type="PROSITE" id="PS51841"/>
    </source>
</evidence>
<dbReference type="InterPro" id="IPR026341">
    <property type="entry name" value="T9SS_type_B"/>
</dbReference>
<dbReference type="InterPro" id="IPR002909">
    <property type="entry name" value="IPT_dom"/>
</dbReference>
<dbReference type="SUPFAM" id="SSF48726">
    <property type="entry name" value="Immunoglobulin"/>
    <property type="match status" value="1"/>
</dbReference>
<dbReference type="InterPro" id="IPR001322">
    <property type="entry name" value="Lamin_tail_dom"/>
</dbReference>
<dbReference type="NCBIfam" id="TIGR04131">
    <property type="entry name" value="Bac_Flav_CTERM"/>
    <property type="match status" value="1"/>
</dbReference>
<organism evidence="3 4">
    <name type="scientific">Flavobacterium rhizosphaerae</name>
    <dbReference type="NCBI Taxonomy" id="3163298"/>
    <lineage>
        <taxon>Bacteria</taxon>
        <taxon>Pseudomonadati</taxon>
        <taxon>Bacteroidota</taxon>
        <taxon>Flavobacteriia</taxon>
        <taxon>Flavobacteriales</taxon>
        <taxon>Flavobacteriaceae</taxon>
        <taxon>Flavobacterium</taxon>
    </lineage>
</organism>
<evidence type="ECO:0000313" key="3">
    <source>
        <dbReference type="EMBL" id="MFL9842984.1"/>
    </source>
</evidence>
<comment type="caution">
    <text evidence="3">The sequence shown here is derived from an EMBL/GenBank/DDBJ whole genome shotgun (WGS) entry which is preliminary data.</text>
</comment>
<dbReference type="InterPro" id="IPR014756">
    <property type="entry name" value="Ig_E-set"/>
</dbReference>
<dbReference type="InterPro" id="IPR013783">
    <property type="entry name" value="Ig-like_fold"/>
</dbReference>
<feature type="signal peptide" evidence="1">
    <location>
        <begin position="1"/>
        <end position="25"/>
    </location>
</feature>
<name>A0ABW8YRR4_9FLAO</name>
<dbReference type="Gene3D" id="2.60.40.10">
    <property type="entry name" value="Immunoglobulins"/>
    <property type="match status" value="2"/>
</dbReference>
<keyword evidence="1" id="KW-0732">Signal</keyword>
<gene>
    <name evidence="3" type="ORF">ABS766_01000</name>
</gene>
<dbReference type="Pfam" id="PF01833">
    <property type="entry name" value="TIG"/>
    <property type="match status" value="1"/>
</dbReference>
<dbReference type="InterPro" id="IPR036179">
    <property type="entry name" value="Ig-like_dom_sf"/>
</dbReference>
<protein>
    <submittedName>
        <fullName evidence="3">Gliding motility-associated C-terminal domain-containing protein</fullName>
    </submittedName>
</protein>
<sequence length="2025" mass="208734">MKRKTTLRYVLLLSFLFIINTISHAQVYMHDFGTSSITTHPYTDTPSVLDAALSNSSWTNSNNAWTSFSGASGEAIALSNSGGTPTITFNFQVAPGKQLDINSFNFWRRRSNTGAQNWSMTINGIMVGSGDIKTTGEEIGLTPVANAVTGLTGTVTVKLNLSGATGSGTFRLDDFTLNGIVTSTCASTVVSSFFPLSGPAHTLITINGSGFQTGSGTTSVLFNGVASPGFTVISNNQIKAIVPENATSGTVTVVSNGCSGNSSTPFNLIISNCGSAVSPTELFISEVYDDEAGEGGAIELYNATGAPINLSQYSIARSASIGGGNTYDIALSGTLAPNAVYIARTSTPVCGLSGTPSATLTTGFNDSDELQLKKNGTVIDRVYTPSNLGFTMIRNANASVPAAAYNSADWTISNTEECTNLGIHSITTDNNSYVATQPASEAICEGGGAQFAVAISDQVDYTYQWKMLNSSGNWSNITDNGNFSGTNTATLTITDAPLSLNSAQFYCEINSPGCVLVTNAAQLTVSPLPLAIVIPTQPTCLVTTGSLIIVPAVGQGLTYSLDGTNFQSEPIFSSLVPGSYTLTIKTSAGCFTTVPVTINEAPEIPSTANISITQPTCATATGSITINSPLNVDFTYSINGVDYQSSPVFSNLNPGTYQVTVMSLLGCVSTAATVTINQVPPPPATPEVTVTQPTCSEPTGTITVTAPINGAYSYSIDGVNFQMGTTFAGLAEGNYTITVKNVEECTSVSGNIIINAAPAPPAVATTTVTQPTCDTPTGTIEITAPIGSEYTYSIDGTNFQTGTTFTGLAEGDYTITVQNAEGCTSVTGTITIDTAPVLPDTAITTVTQPTCIIPTGTIIITSPIGLGYTYSIDGTNFQTEPIFAGLGQGSYTVTVQNADGCTSQTTVTINTIPTITVATTIVTQPTCITPTGTIEITAPLELGYTYSIDGINFQTGTTFAGLAEGSYTITVQNADGCTSVTGTITINAVPAPPAVATTTVMQPTCATPTGTIEITAPTGTGYTYSIDGTNFQTGTTFTGLAEGDYTITTQNADGCTSVTGTVTIDAAPAPPVAATTTVTQPTCTTPTGTIEITAPTGTGYTYSINGTDFQSETTFADLGQGSYTVTVQNADGCTSQTTVTINTAPTVAVATTTVTQPTCTTPTGTIEITAPTGTGYTYSINGTDFQTGTTFANLTEGTYTLTVQNTEGCTSVSGNIAINAVAPVAVATTTVTQPTCATPTGTIEVTAPTGTGYTYSIDGTNFQTGTTFSGLAEGNYTITTQNADGCTSVTGTVTIDAAPAPPVAATTTVTQPTCTTPTGTIEITAPTGTGYTYSINGTDFQSETTFADLGQGGYTVTVQNADGCTSQTTVTINTAPTAAVATTTVTQPTCTTPTGTIEITAPTGTGYTYSINGTDFQTGTTFADLTEGTYTITVQNTDGCTSVTGTITINAVPAPPAVATTTVTQPTCATPTGTIEVTAPTGTGYTYSIDGTNFQTETTFSNLAPGTYTVTVMSTSGCTSETAEITINTADDAPDTPTVTVTQPNCTTMSWGNIQVTAPTGTGITYSIDGTNFQSNSLFAGLTPGDYTVTVKNANGCTSTSGIITINPIPTAPIMAVATLTQPTCTVQTGTITITAPVGTEYTYSIDGVNYQSSPIFSGLAPGATYVITTKNEAGCTTDSQPYTIDPSPAPAIAATDVTQPTCSTATGTIVVTSPTGSGFTYSLDDGPEQNGTMFINVTPGPHTITVTNLNGCTSVTPAIIINPAPETPEVAKFNLTQPTCATGTGSIIITSPLGDEYSYSINNGASYQDETEFNNVAPGTYIVTVIGAGGCTSESASFTLAEPTGDITLTGTEGCREVGTGNGYILEISASGSSFDAATATYSWTDQFGNTLEGDTMFNVTQYMRDYNITASDFPVDFTATVTTSGGCTGTYTFSVDSGFCDIPRGISPNNDGMNDNFDISYMNAKKLSIFNRYGEQVYTKANYKNEWYGQSDKGELPTGTYFYVIEFDNESKTGWVYINREIN</sequence>
<dbReference type="CDD" id="cd00603">
    <property type="entry name" value="IPT_PCSR"/>
    <property type="match status" value="1"/>
</dbReference>
<evidence type="ECO:0000256" key="1">
    <source>
        <dbReference type="SAM" id="SignalP"/>
    </source>
</evidence>
<dbReference type="RefSeq" id="WP_408083216.1">
    <property type="nucleotide sequence ID" value="NZ_JBELPZ010000001.1"/>
</dbReference>
<feature type="chain" id="PRO_5045813451" evidence="1">
    <location>
        <begin position="26"/>
        <end position="2025"/>
    </location>
</feature>
<dbReference type="Proteomes" id="UP001629156">
    <property type="component" value="Unassembled WGS sequence"/>
</dbReference>
<dbReference type="Pfam" id="PF13585">
    <property type="entry name" value="CHU_C"/>
    <property type="match status" value="1"/>
</dbReference>
<dbReference type="Pfam" id="PF00932">
    <property type="entry name" value="LTD"/>
    <property type="match status" value="1"/>
</dbReference>
<evidence type="ECO:0000313" key="4">
    <source>
        <dbReference type="Proteomes" id="UP001629156"/>
    </source>
</evidence>
<dbReference type="PROSITE" id="PS51841">
    <property type="entry name" value="LTD"/>
    <property type="match status" value="1"/>
</dbReference>
<dbReference type="SUPFAM" id="SSF81296">
    <property type="entry name" value="E set domains"/>
    <property type="match status" value="1"/>
</dbReference>
<proteinExistence type="predicted"/>
<accession>A0ABW8YRR4</accession>